<dbReference type="RefSeq" id="WP_075858476.1">
    <property type="nucleotide sequence ID" value="NZ_BDJK01000008.1"/>
</dbReference>
<dbReference type="GO" id="GO:0005829">
    <property type="term" value="C:cytosol"/>
    <property type="evidence" value="ECO:0007669"/>
    <property type="project" value="TreeGrafter"/>
</dbReference>
<gene>
    <name evidence="8" type="primary">rpsT</name>
    <name evidence="10" type="ORF">cpu_05430</name>
</gene>
<evidence type="ECO:0000256" key="8">
    <source>
        <dbReference type="HAMAP-Rule" id="MF_00500"/>
    </source>
</evidence>
<dbReference type="OrthoDB" id="9808392at2"/>
<dbReference type="GO" id="GO:0015935">
    <property type="term" value="C:small ribosomal subunit"/>
    <property type="evidence" value="ECO:0007669"/>
    <property type="project" value="TreeGrafter"/>
</dbReference>
<dbReference type="InterPro" id="IPR036510">
    <property type="entry name" value="Ribosomal_bS20_sf"/>
</dbReference>
<evidence type="ECO:0000256" key="7">
    <source>
        <dbReference type="ARBA" id="ARBA00035136"/>
    </source>
</evidence>
<evidence type="ECO:0000256" key="4">
    <source>
        <dbReference type="ARBA" id="ARBA00022884"/>
    </source>
</evidence>
<dbReference type="SUPFAM" id="SSF46992">
    <property type="entry name" value="Ribosomal protein S20"/>
    <property type="match status" value="1"/>
</dbReference>
<protein>
    <recommendedName>
        <fullName evidence="7 8">Small ribosomal subunit protein bS20</fullName>
    </recommendedName>
</protein>
<name>A0A1L8CSZ7_9THEO</name>
<evidence type="ECO:0000256" key="1">
    <source>
        <dbReference type="ARBA" id="ARBA00003134"/>
    </source>
</evidence>
<organism evidence="10 11">
    <name type="scientific">Carboxydothermus pertinax</name>
    <dbReference type="NCBI Taxonomy" id="870242"/>
    <lineage>
        <taxon>Bacteria</taxon>
        <taxon>Bacillati</taxon>
        <taxon>Bacillota</taxon>
        <taxon>Clostridia</taxon>
        <taxon>Thermoanaerobacterales</taxon>
        <taxon>Thermoanaerobacteraceae</taxon>
        <taxon>Carboxydothermus</taxon>
    </lineage>
</organism>
<proteinExistence type="inferred from homology"/>
<evidence type="ECO:0000313" key="10">
    <source>
        <dbReference type="EMBL" id="GAV22033.1"/>
    </source>
</evidence>
<evidence type="ECO:0000256" key="6">
    <source>
        <dbReference type="ARBA" id="ARBA00023274"/>
    </source>
</evidence>
<dbReference type="GO" id="GO:0006412">
    <property type="term" value="P:translation"/>
    <property type="evidence" value="ECO:0007669"/>
    <property type="project" value="UniProtKB-UniRule"/>
</dbReference>
<keyword evidence="5 8" id="KW-0689">Ribosomal protein</keyword>
<accession>A0A1L8CSZ7</accession>
<dbReference type="HAMAP" id="MF_00500">
    <property type="entry name" value="Ribosomal_bS20"/>
    <property type="match status" value="1"/>
</dbReference>
<evidence type="ECO:0000256" key="9">
    <source>
        <dbReference type="SAM" id="MobiDB-lite"/>
    </source>
</evidence>
<evidence type="ECO:0000256" key="5">
    <source>
        <dbReference type="ARBA" id="ARBA00022980"/>
    </source>
</evidence>
<feature type="compositionally biased region" description="Basic residues" evidence="9">
    <location>
        <begin position="71"/>
        <end position="81"/>
    </location>
</feature>
<dbReference type="Pfam" id="PF01649">
    <property type="entry name" value="Ribosomal_S20p"/>
    <property type="match status" value="1"/>
</dbReference>
<feature type="region of interest" description="Disordered" evidence="9">
    <location>
        <begin position="69"/>
        <end position="90"/>
    </location>
</feature>
<dbReference type="FunFam" id="1.20.58.110:FF:000001">
    <property type="entry name" value="30S ribosomal protein S20"/>
    <property type="match status" value="1"/>
</dbReference>
<comment type="similarity">
    <text evidence="2 8">Belongs to the bacterial ribosomal protein bS20 family.</text>
</comment>
<comment type="caution">
    <text evidence="10">The sequence shown here is derived from an EMBL/GenBank/DDBJ whole genome shotgun (WGS) entry which is preliminary data.</text>
</comment>
<dbReference type="PANTHER" id="PTHR33398">
    <property type="entry name" value="30S RIBOSOMAL PROTEIN S20"/>
    <property type="match status" value="1"/>
</dbReference>
<keyword evidence="11" id="KW-1185">Reference proteome</keyword>
<reference evidence="11" key="1">
    <citation type="submission" date="2016-12" db="EMBL/GenBank/DDBJ databases">
        <title>Draft Genome Sequences od Carboxydothermus pertinax and islandicus, Hydrogenogenic Carboxydotrophic Bacteria.</title>
        <authorList>
            <person name="Fukuyama Y."/>
            <person name="Ohmae K."/>
            <person name="Yoneda Y."/>
            <person name="Yoshida T."/>
            <person name="Sako Y."/>
        </authorList>
    </citation>
    <scope>NUCLEOTIDE SEQUENCE [LARGE SCALE GENOMIC DNA]</scope>
    <source>
        <strain evidence="11">Ug1</strain>
    </source>
</reference>
<dbReference type="Gene3D" id="1.20.58.110">
    <property type="entry name" value="Ribosomal protein S20"/>
    <property type="match status" value="1"/>
</dbReference>
<dbReference type="EMBL" id="BDJK01000008">
    <property type="protein sequence ID" value="GAV22033.1"/>
    <property type="molecule type" value="Genomic_DNA"/>
</dbReference>
<sequence length="90" mass="10245">MANIKSAKKRILLIRKRTMRNKAIRSAVKTAIKKFELALKVKPAEEAQELLRQAVRALDKAVTKGVLHKNTASRKKSRLTRKFNSVYKAS</sequence>
<dbReference type="PANTHER" id="PTHR33398:SF1">
    <property type="entry name" value="SMALL RIBOSOMAL SUBUNIT PROTEIN BS20C"/>
    <property type="match status" value="1"/>
</dbReference>
<dbReference type="GO" id="GO:0070181">
    <property type="term" value="F:small ribosomal subunit rRNA binding"/>
    <property type="evidence" value="ECO:0007669"/>
    <property type="project" value="TreeGrafter"/>
</dbReference>
<dbReference type="InterPro" id="IPR002583">
    <property type="entry name" value="Ribosomal_bS20"/>
</dbReference>
<dbReference type="NCBIfam" id="TIGR00029">
    <property type="entry name" value="S20"/>
    <property type="match status" value="1"/>
</dbReference>
<dbReference type="AlphaFoldDB" id="A0A1L8CSZ7"/>
<keyword evidence="4 8" id="KW-0694">RNA-binding</keyword>
<comment type="function">
    <text evidence="1 8">Binds directly to 16S ribosomal RNA.</text>
</comment>
<evidence type="ECO:0000313" key="11">
    <source>
        <dbReference type="Proteomes" id="UP000187485"/>
    </source>
</evidence>
<evidence type="ECO:0000256" key="3">
    <source>
        <dbReference type="ARBA" id="ARBA00022730"/>
    </source>
</evidence>
<evidence type="ECO:0000256" key="2">
    <source>
        <dbReference type="ARBA" id="ARBA00007634"/>
    </source>
</evidence>
<dbReference type="Proteomes" id="UP000187485">
    <property type="component" value="Unassembled WGS sequence"/>
</dbReference>
<dbReference type="STRING" id="870242.cpu_05430"/>
<dbReference type="GO" id="GO:0003735">
    <property type="term" value="F:structural constituent of ribosome"/>
    <property type="evidence" value="ECO:0007669"/>
    <property type="project" value="InterPro"/>
</dbReference>
<keyword evidence="6 8" id="KW-0687">Ribonucleoprotein</keyword>
<keyword evidence="3 8" id="KW-0699">rRNA-binding</keyword>